<keyword evidence="2" id="KW-1185">Reference proteome</keyword>
<dbReference type="NCBIfam" id="TIGR01683">
    <property type="entry name" value="thiS"/>
    <property type="match status" value="1"/>
</dbReference>
<organism evidence="1 2">
    <name type="scientific">Pseudoduganella danionis</name>
    <dbReference type="NCBI Taxonomy" id="1890295"/>
    <lineage>
        <taxon>Bacteria</taxon>
        <taxon>Pseudomonadati</taxon>
        <taxon>Pseudomonadota</taxon>
        <taxon>Betaproteobacteria</taxon>
        <taxon>Burkholderiales</taxon>
        <taxon>Oxalobacteraceae</taxon>
        <taxon>Telluria group</taxon>
        <taxon>Pseudoduganella</taxon>
    </lineage>
</organism>
<dbReference type="PANTHER" id="PTHR34472:SF1">
    <property type="entry name" value="SULFUR CARRIER PROTEIN THIS"/>
    <property type="match status" value="1"/>
</dbReference>
<dbReference type="InterPro" id="IPR016155">
    <property type="entry name" value="Mopterin_synth/thiamin_S_b"/>
</dbReference>
<gene>
    <name evidence="1" type="primary">thiS</name>
    <name evidence="1" type="ORF">GM655_08555</name>
</gene>
<evidence type="ECO:0000313" key="1">
    <source>
        <dbReference type="EMBL" id="MTW32874.1"/>
    </source>
</evidence>
<accession>A0ABW9SQ88</accession>
<evidence type="ECO:0000313" key="2">
    <source>
        <dbReference type="Proteomes" id="UP000735592"/>
    </source>
</evidence>
<proteinExistence type="predicted"/>
<dbReference type="PANTHER" id="PTHR34472">
    <property type="entry name" value="SULFUR CARRIER PROTEIN THIS"/>
    <property type="match status" value="1"/>
</dbReference>
<reference evidence="1 2" key="1">
    <citation type="submission" date="2019-11" db="EMBL/GenBank/DDBJ databases">
        <title>Type strains purchased from KCTC, JCM and DSMZ.</title>
        <authorList>
            <person name="Lu H."/>
        </authorList>
    </citation>
    <scope>NUCLEOTIDE SEQUENCE [LARGE SCALE GENOMIC DNA]</scope>
    <source>
        <strain evidence="1 2">DSM 103461</strain>
    </source>
</reference>
<dbReference type="EMBL" id="WNKW01000002">
    <property type="protein sequence ID" value="MTW32874.1"/>
    <property type="molecule type" value="Genomic_DNA"/>
</dbReference>
<dbReference type="Gene3D" id="3.10.20.30">
    <property type="match status" value="1"/>
</dbReference>
<sequence length="79" mass="8770">MTEIELENDIENEIEIELNGAPYRVPQQHTLAQLIDALALTGQALALAVNRSVVPRQQWPQRQLQAQDKVEIVRAIGGG</sequence>
<dbReference type="InterPro" id="IPR003749">
    <property type="entry name" value="ThiS/MoaD-like"/>
</dbReference>
<name>A0ABW9SQ88_9BURK</name>
<dbReference type="InterPro" id="IPR012675">
    <property type="entry name" value="Beta-grasp_dom_sf"/>
</dbReference>
<dbReference type="SUPFAM" id="SSF54285">
    <property type="entry name" value="MoaD/ThiS"/>
    <property type="match status" value="1"/>
</dbReference>
<comment type="caution">
    <text evidence="1">The sequence shown here is derived from an EMBL/GenBank/DDBJ whole genome shotgun (WGS) entry which is preliminary data.</text>
</comment>
<dbReference type="Proteomes" id="UP000735592">
    <property type="component" value="Unassembled WGS sequence"/>
</dbReference>
<dbReference type="InterPro" id="IPR010035">
    <property type="entry name" value="Thi_S"/>
</dbReference>
<dbReference type="Pfam" id="PF02597">
    <property type="entry name" value="ThiS"/>
    <property type="match status" value="1"/>
</dbReference>
<dbReference type="CDD" id="cd00565">
    <property type="entry name" value="Ubl_ThiS"/>
    <property type="match status" value="1"/>
</dbReference>
<dbReference type="RefSeq" id="WP_155434263.1">
    <property type="nucleotide sequence ID" value="NZ_JBHLXK010000004.1"/>
</dbReference>
<protein>
    <submittedName>
        <fullName evidence="1">Sulfur carrier protein ThiS</fullName>
    </submittedName>
</protein>